<protein>
    <recommendedName>
        <fullName evidence="4">Arrestin C-terminal-like domain-containing protein</fullName>
    </recommendedName>
</protein>
<comment type="caution">
    <text evidence="2">The sequence shown here is derived from an EMBL/GenBank/DDBJ whole genome shotgun (WGS) entry which is preliminary data.</text>
</comment>
<keyword evidence="3" id="KW-1185">Reference proteome</keyword>
<evidence type="ECO:0000313" key="2">
    <source>
        <dbReference type="EMBL" id="KAH6593406.1"/>
    </source>
</evidence>
<proteinExistence type="predicted"/>
<dbReference type="Proteomes" id="UP001648503">
    <property type="component" value="Unassembled WGS sequence"/>
</dbReference>
<gene>
    <name evidence="2" type="ORF">BASA50_007357</name>
</gene>
<feature type="compositionally biased region" description="Low complexity" evidence="1">
    <location>
        <begin position="37"/>
        <end position="62"/>
    </location>
</feature>
<reference evidence="2 3" key="1">
    <citation type="submission" date="2021-02" db="EMBL/GenBank/DDBJ databases">
        <title>Variation within the Batrachochytrium salamandrivorans European outbreak.</title>
        <authorList>
            <person name="Kelly M."/>
            <person name="Pasmans F."/>
            <person name="Shea T.P."/>
            <person name="Munoz J.F."/>
            <person name="Carranza S."/>
            <person name="Cuomo C.A."/>
            <person name="Martel A."/>
        </authorList>
    </citation>
    <scope>NUCLEOTIDE SEQUENCE [LARGE SCALE GENOMIC DNA]</scope>
    <source>
        <strain evidence="2 3">AMFP18/2</strain>
    </source>
</reference>
<sequence>MPIRMPIPIHLLQQQTSASNDYHAQEQPSSLLPSPDTASSTISCSTTNSITDYNNTSLLSPSSSPPPSLDNQSLLSPPASFGSLLRHPQSHNWSSSVSARSGASICSDSVSVDSARSMPSLFINRLSHRSSYQAPPTHPFLRQQMQSLNQTQMSSDLPPEILALQITLSNPTITFRGVNPGHLLDNDTTPLQGHVSVHFAQMPTALACVRLRIVGEELVRAYSSRSKISQPRGIFEHHVFLSRSIVLWEPSQEELLSTRSRELRFKINLLGEQCPPSFLSDEGSIAYRVEVVLDLNESAKENVKDGVVLCACMSDFQVQRIPTLAEMKLYTQSLMLSKLQITCLAAGPRIILAHQAGPSNLITVTPCRVSICIEGVPGLTIINRIIVSLVERTRLLGRKQSILAKIRPKFKAYIRNRNVLGAREISPDAIGSSILLDLYDISAADVLNQTTYGKHLEVTHHLAVAIHCNKRPYPVLMEIPIIVAFT</sequence>
<dbReference type="EMBL" id="JAFCIX010000356">
    <property type="protein sequence ID" value="KAH6593406.1"/>
    <property type="molecule type" value="Genomic_DNA"/>
</dbReference>
<feature type="region of interest" description="Disordered" evidence="1">
    <location>
        <begin position="16"/>
        <end position="76"/>
    </location>
</feature>
<evidence type="ECO:0000256" key="1">
    <source>
        <dbReference type="SAM" id="MobiDB-lite"/>
    </source>
</evidence>
<feature type="compositionally biased region" description="Polar residues" evidence="1">
    <location>
        <begin position="16"/>
        <end position="32"/>
    </location>
</feature>
<accession>A0ABQ8F777</accession>
<evidence type="ECO:0008006" key="4">
    <source>
        <dbReference type="Google" id="ProtNLM"/>
    </source>
</evidence>
<organism evidence="2 3">
    <name type="scientific">Batrachochytrium salamandrivorans</name>
    <dbReference type="NCBI Taxonomy" id="1357716"/>
    <lineage>
        <taxon>Eukaryota</taxon>
        <taxon>Fungi</taxon>
        <taxon>Fungi incertae sedis</taxon>
        <taxon>Chytridiomycota</taxon>
        <taxon>Chytridiomycota incertae sedis</taxon>
        <taxon>Chytridiomycetes</taxon>
        <taxon>Rhizophydiales</taxon>
        <taxon>Rhizophydiales incertae sedis</taxon>
        <taxon>Batrachochytrium</taxon>
    </lineage>
</organism>
<evidence type="ECO:0000313" key="3">
    <source>
        <dbReference type="Proteomes" id="UP001648503"/>
    </source>
</evidence>
<name>A0ABQ8F777_9FUNG</name>
<dbReference type="InterPro" id="IPR014752">
    <property type="entry name" value="Arrestin-like_C"/>
</dbReference>
<dbReference type="Gene3D" id="2.60.40.640">
    <property type="match status" value="1"/>
</dbReference>